<comment type="caution">
    <text evidence="1">The sequence shown here is derived from an EMBL/GenBank/DDBJ whole genome shotgun (WGS) entry which is preliminary data.</text>
</comment>
<protein>
    <submittedName>
        <fullName evidence="1">Uncharacterized protein</fullName>
    </submittedName>
</protein>
<organism evidence="1 2">
    <name type="scientific">Nephila pilipes</name>
    <name type="common">Giant wood spider</name>
    <name type="synonym">Nephila maculata</name>
    <dbReference type="NCBI Taxonomy" id="299642"/>
    <lineage>
        <taxon>Eukaryota</taxon>
        <taxon>Metazoa</taxon>
        <taxon>Ecdysozoa</taxon>
        <taxon>Arthropoda</taxon>
        <taxon>Chelicerata</taxon>
        <taxon>Arachnida</taxon>
        <taxon>Araneae</taxon>
        <taxon>Araneomorphae</taxon>
        <taxon>Entelegynae</taxon>
        <taxon>Araneoidea</taxon>
        <taxon>Nephilidae</taxon>
        <taxon>Nephila</taxon>
    </lineage>
</organism>
<name>A0A8X6K7F5_NEPPI</name>
<evidence type="ECO:0000313" key="1">
    <source>
        <dbReference type="EMBL" id="GFS29245.1"/>
    </source>
</evidence>
<dbReference type="Proteomes" id="UP000887013">
    <property type="component" value="Unassembled WGS sequence"/>
</dbReference>
<proteinExistence type="predicted"/>
<sequence>MDRYTPVLMIPLVTHLYRGFFPIDCILITILLQEQLSDPAGKQRAQRRNAMHVQRTFQKRRVSPGFETKPSSLEIALNEAIHAQTTRLGKFHWVVAKPYFGFFKHGIVKPDIFIGPCCESNF</sequence>
<reference evidence="1" key="1">
    <citation type="submission" date="2020-08" db="EMBL/GenBank/DDBJ databases">
        <title>Multicomponent nature underlies the extraordinary mechanical properties of spider dragline silk.</title>
        <authorList>
            <person name="Kono N."/>
            <person name="Nakamura H."/>
            <person name="Mori M."/>
            <person name="Yoshida Y."/>
            <person name="Ohtoshi R."/>
            <person name="Malay A.D."/>
            <person name="Moran D.A.P."/>
            <person name="Tomita M."/>
            <person name="Numata K."/>
            <person name="Arakawa K."/>
        </authorList>
    </citation>
    <scope>NUCLEOTIDE SEQUENCE</scope>
</reference>
<keyword evidence="2" id="KW-1185">Reference proteome</keyword>
<accession>A0A8X6K7F5</accession>
<evidence type="ECO:0000313" key="2">
    <source>
        <dbReference type="Proteomes" id="UP000887013"/>
    </source>
</evidence>
<dbReference type="AlphaFoldDB" id="A0A8X6K7F5"/>
<dbReference type="EMBL" id="BMAW01041544">
    <property type="protein sequence ID" value="GFS29245.1"/>
    <property type="molecule type" value="Genomic_DNA"/>
</dbReference>
<gene>
    <name evidence="1" type="ORF">NPIL_123281</name>
</gene>